<keyword evidence="2" id="KW-1185">Reference proteome</keyword>
<feature type="non-terminal residue" evidence="1">
    <location>
        <position position="1"/>
    </location>
</feature>
<gene>
    <name evidence="1" type="ORF">HHI36_013170</name>
</gene>
<comment type="caution">
    <text evidence="1">The sequence shown here is derived from an EMBL/GenBank/DDBJ whole genome shotgun (WGS) entry which is preliminary data.</text>
</comment>
<dbReference type="AlphaFoldDB" id="A0ABD2NGQ6"/>
<dbReference type="EMBL" id="JABFTP020000103">
    <property type="protein sequence ID" value="KAL3277828.1"/>
    <property type="molecule type" value="Genomic_DNA"/>
</dbReference>
<name>A0ABD2NGQ6_9CUCU</name>
<proteinExistence type="predicted"/>
<accession>A0ABD2NGQ6</accession>
<sequence length="66" mass="7295">CIEINSLRCAVFQPGRFSRSEVVKLLKGATRAALSALQAALMVLQDMVSPFFGKNLIVDVWHRPHG</sequence>
<reference evidence="1 2" key="1">
    <citation type="journal article" date="2021" name="BMC Biol.">
        <title>Horizontally acquired antibacterial genes associated with adaptive radiation of ladybird beetles.</title>
        <authorList>
            <person name="Li H.S."/>
            <person name="Tang X.F."/>
            <person name="Huang Y.H."/>
            <person name="Xu Z.Y."/>
            <person name="Chen M.L."/>
            <person name="Du X.Y."/>
            <person name="Qiu B.Y."/>
            <person name="Chen P.T."/>
            <person name="Zhang W."/>
            <person name="Slipinski A."/>
            <person name="Escalona H.E."/>
            <person name="Waterhouse R.M."/>
            <person name="Zwick A."/>
            <person name="Pang H."/>
        </authorList>
    </citation>
    <scope>NUCLEOTIDE SEQUENCE [LARGE SCALE GENOMIC DNA]</scope>
    <source>
        <strain evidence="1">SYSU2018</strain>
    </source>
</reference>
<evidence type="ECO:0000313" key="2">
    <source>
        <dbReference type="Proteomes" id="UP001516400"/>
    </source>
</evidence>
<dbReference type="Proteomes" id="UP001516400">
    <property type="component" value="Unassembled WGS sequence"/>
</dbReference>
<organism evidence="1 2">
    <name type="scientific">Cryptolaemus montrouzieri</name>
    <dbReference type="NCBI Taxonomy" id="559131"/>
    <lineage>
        <taxon>Eukaryota</taxon>
        <taxon>Metazoa</taxon>
        <taxon>Ecdysozoa</taxon>
        <taxon>Arthropoda</taxon>
        <taxon>Hexapoda</taxon>
        <taxon>Insecta</taxon>
        <taxon>Pterygota</taxon>
        <taxon>Neoptera</taxon>
        <taxon>Endopterygota</taxon>
        <taxon>Coleoptera</taxon>
        <taxon>Polyphaga</taxon>
        <taxon>Cucujiformia</taxon>
        <taxon>Coccinelloidea</taxon>
        <taxon>Coccinellidae</taxon>
        <taxon>Scymninae</taxon>
        <taxon>Scymnini</taxon>
        <taxon>Cryptolaemus</taxon>
    </lineage>
</organism>
<protein>
    <submittedName>
        <fullName evidence="1">Uncharacterized protein</fullName>
    </submittedName>
</protein>
<evidence type="ECO:0000313" key="1">
    <source>
        <dbReference type="EMBL" id="KAL3277828.1"/>
    </source>
</evidence>